<dbReference type="InParanoid" id="S7XQQ5"/>
<dbReference type="HOGENOM" id="CLU_614788_0_0_1"/>
<dbReference type="GO" id="GO:0003688">
    <property type="term" value="F:DNA replication origin binding"/>
    <property type="evidence" value="ECO:0007669"/>
    <property type="project" value="TreeGrafter"/>
</dbReference>
<dbReference type="SUPFAM" id="SSF52540">
    <property type="entry name" value="P-loop containing nucleoside triphosphate hydrolases"/>
    <property type="match status" value="1"/>
</dbReference>
<accession>S7XQQ5</accession>
<dbReference type="InterPro" id="IPR027417">
    <property type="entry name" value="P-loop_NTPase"/>
</dbReference>
<gene>
    <name evidence="5" type="ORF">SLOPH_192</name>
</gene>
<organism evidence="5 6">
    <name type="scientific">Spraguea lophii (strain 42_110)</name>
    <name type="common">Microsporidian parasite</name>
    <dbReference type="NCBI Taxonomy" id="1358809"/>
    <lineage>
        <taxon>Eukaryota</taxon>
        <taxon>Fungi</taxon>
        <taxon>Fungi incertae sedis</taxon>
        <taxon>Microsporidia</taxon>
        <taxon>Spragueidae</taxon>
        <taxon>Spraguea</taxon>
    </lineage>
</organism>
<dbReference type="EMBL" id="ATCN01000912">
    <property type="protein sequence ID" value="EPR78263.1"/>
    <property type="molecule type" value="Genomic_DNA"/>
</dbReference>
<dbReference type="Pfam" id="PF13401">
    <property type="entry name" value="AAA_22"/>
    <property type="match status" value="1"/>
</dbReference>
<keyword evidence="2" id="KW-0235">DNA replication</keyword>
<evidence type="ECO:0000256" key="3">
    <source>
        <dbReference type="SAM" id="MobiDB-lite"/>
    </source>
</evidence>
<protein>
    <submittedName>
        <fullName evidence="5">Cdc6-like protein</fullName>
    </submittedName>
</protein>
<dbReference type="PANTHER" id="PTHR10763:SF26">
    <property type="entry name" value="CELL DIVISION CONTROL PROTEIN 6 HOMOLOG"/>
    <property type="match status" value="1"/>
</dbReference>
<name>S7XQQ5_SPRLO</name>
<dbReference type="VEuPathDB" id="MicrosporidiaDB:SLOPH_192"/>
<feature type="non-terminal residue" evidence="5">
    <location>
        <position position="446"/>
    </location>
</feature>
<feature type="compositionally biased region" description="Basic residues" evidence="3">
    <location>
        <begin position="77"/>
        <end position="96"/>
    </location>
</feature>
<dbReference type="Proteomes" id="UP000014978">
    <property type="component" value="Unassembled WGS sequence"/>
</dbReference>
<dbReference type="PANTHER" id="PTHR10763">
    <property type="entry name" value="CELL DIVISION CONTROL PROTEIN 6-RELATED"/>
    <property type="match status" value="1"/>
</dbReference>
<evidence type="ECO:0000259" key="4">
    <source>
        <dbReference type="SMART" id="SM00382"/>
    </source>
</evidence>
<comment type="similarity">
    <text evidence="1">Belongs to the CDC6/cdc18 family.</text>
</comment>
<feature type="domain" description="AAA+ ATPase" evidence="4">
    <location>
        <begin position="36"/>
        <end position="271"/>
    </location>
</feature>
<reference evidence="6" key="1">
    <citation type="journal article" date="2013" name="PLoS Genet.">
        <title>The genome of Spraguea lophii and the basis of host-microsporidian interactions.</title>
        <authorList>
            <person name="Campbell S.E."/>
            <person name="Williams T.A."/>
            <person name="Yousuf A."/>
            <person name="Soanes D.M."/>
            <person name="Paszkiewicz K.H."/>
            <person name="Williams B.A.P."/>
        </authorList>
    </citation>
    <scope>NUCLEOTIDE SEQUENCE [LARGE SCALE GENOMIC DNA]</scope>
    <source>
        <strain evidence="6">42_110</strain>
    </source>
</reference>
<dbReference type="InterPro" id="IPR050311">
    <property type="entry name" value="ORC1/CDC6"/>
</dbReference>
<feature type="region of interest" description="Disordered" evidence="3">
    <location>
        <begin position="72"/>
        <end position="100"/>
    </location>
</feature>
<dbReference type="GO" id="GO:0006270">
    <property type="term" value="P:DNA replication initiation"/>
    <property type="evidence" value="ECO:0007669"/>
    <property type="project" value="TreeGrafter"/>
</dbReference>
<comment type="caution">
    <text evidence="5">The sequence shown here is derived from an EMBL/GenBank/DDBJ whole genome shotgun (WGS) entry which is preliminary data.</text>
</comment>
<keyword evidence="6" id="KW-1185">Reference proteome</keyword>
<dbReference type="InterPro" id="IPR003593">
    <property type="entry name" value="AAA+_ATPase"/>
</dbReference>
<dbReference type="GO" id="GO:0005634">
    <property type="term" value="C:nucleus"/>
    <property type="evidence" value="ECO:0007669"/>
    <property type="project" value="TreeGrafter"/>
</dbReference>
<dbReference type="InterPro" id="IPR049945">
    <property type="entry name" value="AAA_22"/>
</dbReference>
<dbReference type="SMART" id="SM00382">
    <property type="entry name" value="AAA"/>
    <property type="match status" value="1"/>
</dbReference>
<evidence type="ECO:0000313" key="6">
    <source>
        <dbReference type="Proteomes" id="UP000014978"/>
    </source>
</evidence>
<feature type="region of interest" description="Disordered" evidence="3">
    <location>
        <begin position="192"/>
        <end position="212"/>
    </location>
</feature>
<dbReference type="Gene3D" id="3.40.50.300">
    <property type="entry name" value="P-loop containing nucleotide triphosphate hydrolases"/>
    <property type="match status" value="1"/>
</dbReference>
<dbReference type="GO" id="GO:0016887">
    <property type="term" value="F:ATP hydrolysis activity"/>
    <property type="evidence" value="ECO:0007669"/>
    <property type="project" value="InterPro"/>
</dbReference>
<evidence type="ECO:0000256" key="2">
    <source>
        <dbReference type="ARBA" id="ARBA00022705"/>
    </source>
</evidence>
<dbReference type="AlphaFoldDB" id="S7XQQ5"/>
<evidence type="ECO:0000256" key="1">
    <source>
        <dbReference type="ARBA" id="ARBA00006184"/>
    </source>
</evidence>
<sequence length="446" mass="51676">LPIYFIILPIMKIIYGREEEQKILLTYINNFIKDNQSLSLYICGVPGSGKTYTLLNTLEEYTNNNNDCDNKNNCNKGKNKSAKRNLNKSNKNKSAKNKCNSNDNNINVTYINCTSLRSKKLIFKKIYYEITKCNIKDNQYEGIIEHIEKCNNKHIIVIDEVDLLINKNYEILYNLFDIPLIVNNKDNENNENGDCVSDKNVSSSNKGNKTVKRKNNKTINNKSNTTNNKTINKININKNIMLIVIANNLPEKDGKVSSRLGTNRIYFKPYSVQQLVKIFNLQSDDPFILACKRISAINGDIRKLLHLKEIMKNNTTLQQHNDKGDNRDSKDDNKYKMIDKKMKDIYTPLYLFFLKSLTFNQKNIIKILCNHRRISQLKLFDEYKIILRINNNGNNYDDGNTNDNTNDDINIATNNTTPITNNITTTVIVDKKLSDIYNIFIMNLRM</sequence>
<dbReference type="OrthoDB" id="1926878at2759"/>
<feature type="non-terminal residue" evidence="5">
    <location>
        <position position="1"/>
    </location>
</feature>
<evidence type="ECO:0000313" key="5">
    <source>
        <dbReference type="EMBL" id="EPR78263.1"/>
    </source>
</evidence>
<dbReference type="STRING" id="1358809.S7XQQ5"/>
<proteinExistence type="inferred from homology"/>
<dbReference type="GO" id="GO:0033314">
    <property type="term" value="P:mitotic DNA replication checkpoint signaling"/>
    <property type="evidence" value="ECO:0007669"/>
    <property type="project" value="TreeGrafter"/>
</dbReference>